<dbReference type="EMBL" id="CM042883">
    <property type="protein sequence ID" value="KAI4372688.1"/>
    <property type="molecule type" value="Genomic_DNA"/>
</dbReference>
<evidence type="ECO:0000313" key="2">
    <source>
        <dbReference type="Proteomes" id="UP001057402"/>
    </source>
</evidence>
<name>A0ACB9R1A7_9MYRT</name>
<organism evidence="1 2">
    <name type="scientific">Melastoma candidum</name>
    <dbReference type="NCBI Taxonomy" id="119954"/>
    <lineage>
        <taxon>Eukaryota</taxon>
        <taxon>Viridiplantae</taxon>
        <taxon>Streptophyta</taxon>
        <taxon>Embryophyta</taxon>
        <taxon>Tracheophyta</taxon>
        <taxon>Spermatophyta</taxon>
        <taxon>Magnoliopsida</taxon>
        <taxon>eudicotyledons</taxon>
        <taxon>Gunneridae</taxon>
        <taxon>Pentapetalae</taxon>
        <taxon>rosids</taxon>
        <taxon>malvids</taxon>
        <taxon>Myrtales</taxon>
        <taxon>Melastomataceae</taxon>
        <taxon>Melastomatoideae</taxon>
        <taxon>Melastomateae</taxon>
        <taxon>Melastoma</taxon>
    </lineage>
</organism>
<keyword evidence="2" id="KW-1185">Reference proteome</keyword>
<protein>
    <submittedName>
        <fullName evidence="1">Uncharacterized protein</fullName>
    </submittedName>
</protein>
<comment type="caution">
    <text evidence="1">The sequence shown here is derived from an EMBL/GenBank/DDBJ whole genome shotgun (WGS) entry which is preliminary data.</text>
</comment>
<accession>A0ACB9R1A7</accession>
<proteinExistence type="predicted"/>
<gene>
    <name evidence="1" type="ORF">MLD38_010888</name>
</gene>
<dbReference type="Proteomes" id="UP001057402">
    <property type="component" value="Chromosome 4"/>
</dbReference>
<reference evidence="2" key="1">
    <citation type="journal article" date="2023" name="Front. Plant Sci.">
        <title>Chromosomal-level genome assembly of Melastoma candidum provides insights into trichome evolution.</title>
        <authorList>
            <person name="Zhong Y."/>
            <person name="Wu W."/>
            <person name="Sun C."/>
            <person name="Zou P."/>
            <person name="Liu Y."/>
            <person name="Dai S."/>
            <person name="Zhou R."/>
        </authorList>
    </citation>
    <scope>NUCLEOTIDE SEQUENCE [LARGE SCALE GENOMIC DNA]</scope>
</reference>
<sequence>MAPRTSKISKHCGGDSTFKVLALFAMSDLVSFTQDLALGMITQKPQTLDPFIPADKVKDLPEASIYHTQPSPVIFKGQAVFLVGWHDPSKKKDLHCFLSVYKNIGFNEWFISWKKKS</sequence>
<evidence type="ECO:0000313" key="1">
    <source>
        <dbReference type="EMBL" id="KAI4372688.1"/>
    </source>
</evidence>